<evidence type="ECO:0000256" key="1">
    <source>
        <dbReference type="ARBA" id="ARBA00023002"/>
    </source>
</evidence>
<feature type="active site" evidence="4">
    <location>
        <position position="13"/>
    </location>
</feature>
<dbReference type="GO" id="GO:0033744">
    <property type="term" value="F:L-methionine:thioredoxin-disulfide S-oxidoreductase activity"/>
    <property type="evidence" value="ECO:0007669"/>
    <property type="project" value="RHEA"/>
</dbReference>
<dbReference type="RefSeq" id="WP_105053317.1">
    <property type="nucleotide sequence ID" value="NZ_BMYG01000001.1"/>
</dbReference>
<comment type="catalytic activity">
    <reaction evidence="2 4">
        <text>L-methionyl-[protein] + [thioredoxin]-disulfide + H2O = L-methionyl-(S)-S-oxide-[protein] + [thioredoxin]-dithiol</text>
        <dbReference type="Rhea" id="RHEA:14217"/>
        <dbReference type="Rhea" id="RHEA-COMP:10698"/>
        <dbReference type="Rhea" id="RHEA-COMP:10700"/>
        <dbReference type="Rhea" id="RHEA-COMP:12313"/>
        <dbReference type="Rhea" id="RHEA-COMP:12315"/>
        <dbReference type="ChEBI" id="CHEBI:15377"/>
        <dbReference type="ChEBI" id="CHEBI:16044"/>
        <dbReference type="ChEBI" id="CHEBI:29950"/>
        <dbReference type="ChEBI" id="CHEBI:44120"/>
        <dbReference type="ChEBI" id="CHEBI:50058"/>
        <dbReference type="EC" id="1.8.4.11"/>
    </reaction>
</comment>
<protein>
    <recommendedName>
        <fullName evidence="4">Peptide methionine sulfoxide reductase MsrA</fullName>
        <shortName evidence="4">Protein-methionine-S-oxide reductase</shortName>
        <ecNumber evidence="4">1.8.4.11</ecNumber>
    </recommendedName>
    <alternativeName>
        <fullName evidence="4">Peptide-methionine (S)-S-oxide reductase</fullName>
        <shortName evidence="4">Peptide Met(O) reductase</shortName>
    </alternativeName>
</protein>
<keyword evidence="7" id="KW-1185">Reference proteome</keyword>
<accession>A0A2S7UZ65</accession>
<dbReference type="EC" id="1.8.4.11" evidence="4"/>
<comment type="function">
    <text evidence="4">Has an important function as a repair enzyme for proteins that have been inactivated by oxidation. Catalyzes the reversible oxidation-reduction of methionine sulfoxide in proteins to methionine.</text>
</comment>
<evidence type="ECO:0000256" key="3">
    <source>
        <dbReference type="ARBA" id="ARBA00048782"/>
    </source>
</evidence>
<evidence type="ECO:0000256" key="4">
    <source>
        <dbReference type="HAMAP-Rule" id="MF_01401"/>
    </source>
</evidence>
<dbReference type="SUPFAM" id="SSF55068">
    <property type="entry name" value="Peptide methionine sulfoxide reductase"/>
    <property type="match status" value="1"/>
</dbReference>
<evidence type="ECO:0000313" key="6">
    <source>
        <dbReference type="EMBL" id="PQJ54792.1"/>
    </source>
</evidence>
<dbReference type="InterPro" id="IPR036509">
    <property type="entry name" value="Met_Sox_Rdtase_MsrA_sf"/>
</dbReference>
<dbReference type="PANTHER" id="PTHR43774">
    <property type="entry name" value="PEPTIDE METHIONINE SULFOXIDE REDUCTASE"/>
    <property type="match status" value="1"/>
</dbReference>
<evidence type="ECO:0000259" key="5">
    <source>
        <dbReference type="Pfam" id="PF01625"/>
    </source>
</evidence>
<organism evidence="6 7">
    <name type="scientific">Psychrosphaera saromensis</name>
    <dbReference type="NCBI Taxonomy" id="716813"/>
    <lineage>
        <taxon>Bacteria</taxon>
        <taxon>Pseudomonadati</taxon>
        <taxon>Pseudomonadota</taxon>
        <taxon>Gammaproteobacteria</taxon>
        <taxon>Alteromonadales</taxon>
        <taxon>Pseudoalteromonadaceae</taxon>
        <taxon>Psychrosphaera</taxon>
    </lineage>
</organism>
<dbReference type="OrthoDB" id="4174719at2"/>
<proteinExistence type="inferred from homology"/>
<sequence>MANIKLATLGGGCFWCIEAALNSVEGVLKAISGYSGGAIENPTYQQICQGDSGHAEVIQVEFDQDIISFEQLLMFFFQLHDPTQLNRQGNDIGTQYRSVIYYHDNEQRLEAMKQISEMNNLKIWPSPVVTEISPASTFYPAEDYHQNYANENTEQPYCTFIVAPKLEKFKYQFKSYLKNT</sequence>
<dbReference type="Proteomes" id="UP000239007">
    <property type="component" value="Unassembled WGS sequence"/>
</dbReference>
<dbReference type="Pfam" id="PF01625">
    <property type="entry name" value="PMSR"/>
    <property type="match status" value="1"/>
</dbReference>
<dbReference type="HAMAP" id="MF_01401">
    <property type="entry name" value="MsrA"/>
    <property type="match status" value="1"/>
</dbReference>
<comment type="caution">
    <text evidence="6">The sequence shown here is derived from an EMBL/GenBank/DDBJ whole genome shotgun (WGS) entry which is preliminary data.</text>
</comment>
<dbReference type="InterPro" id="IPR002569">
    <property type="entry name" value="Met_Sox_Rdtase_MsrA_dom"/>
</dbReference>
<reference evidence="6 7" key="1">
    <citation type="submission" date="2016-12" db="EMBL/GenBank/DDBJ databases">
        <title>Diversity of luminous bacteria.</title>
        <authorList>
            <person name="Yoshizawa S."/>
            <person name="Kogure K."/>
        </authorList>
    </citation>
    <scope>NUCLEOTIDE SEQUENCE [LARGE SCALE GENOMIC DNA]</scope>
    <source>
        <strain evidence="6 7">SA4-48</strain>
    </source>
</reference>
<feature type="domain" description="Peptide methionine sulphoxide reductase MsrA" evidence="5">
    <location>
        <begin position="7"/>
        <end position="158"/>
    </location>
</feature>
<dbReference type="EMBL" id="MSCH01000003">
    <property type="protein sequence ID" value="PQJ54792.1"/>
    <property type="molecule type" value="Genomic_DNA"/>
</dbReference>
<comment type="similarity">
    <text evidence="4">Belongs to the MsrA Met sulfoxide reductase family.</text>
</comment>
<dbReference type="NCBIfam" id="TIGR00401">
    <property type="entry name" value="msrA"/>
    <property type="match status" value="1"/>
</dbReference>
<dbReference type="AlphaFoldDB" id="A0A2S7UZ65"/>
<evidence type="ECO:0000256" key="2">
    <source>
        <dbReference type="ARBA" id="ARBA00047806"/>
    </source>
</evidence>
<keyword evidence="1 4" id="KW-0560">Oxidoreductase</keyword>
<comment type="catalytic activity">
    <reaction evidence="3 4">
        <text>[thioredoxin]-disulfide + L-methionine + H2O = L-methionine (S)-S-oxide + [thioredoxin]-dithiol</text>
        <dbReference type="Rhea" id="RHEA:19993"/>
        <dbReference type="Rhea" id="RHEA-COMP:10698"/>
        <dbReference type="Rhea" id="RHEA-COMP:10700"/>
        <dbReference type="ChEBI" id="CHEBI:15377"/>
        <dbReference type="ChEBI" id="CHEBI:29950"/>
        <dbReference type="ChEBI" id="CHEBI:50058"/>
        <dbReference type="ChEBI" id="CHEBI:57844"/>
        <dbReference type="ChEBI" id="CHEBI:58772"/>
        <dbReference type="EC" id="1.8.4.11"/>
    </reaction>
</comment>
<gene>
    <name evidence="4" type="primary">msrA</name>
    <name evidence="6" type="ORF">BTO11_14800</name>
</gene>
<dbReference type="GO" id="GO:0008113">
    <property type="term" value="F:peptide-methionine (S)-S-oxide reductase activity"/>
    <property type="evidence" value="ECO:0007669"/>
    <property type="project" value="UniProtKB-UniRule"/>
</dbReference>
<evidence type="ECO:0000313" key="7">
    <source>
        <dbReference type="Proteomes" id="UP000239007"/>
    </source>
</evidence>
<dbReference type="PANTHER" id="PTHR43774:SF1">
    <property type="entry name" value="PEPTIDE METHIONINE SULFOXIDE REDUCTASE MSRA 2"/>
    <property type="match status" value="1"/>
</dbReference>
<name>A0A2S7UZ65_9GAMM</name>
<dbReference type="Gene3D" id="3.30.1060.10">
    <property type="entry name" value="Peptide methionine sulphoxide reductase MsrA"/>
    <property type="match status" value="1"/>
</dbReference>